<dbReference type="Proteomes" id="UP001293254">
    <property type="component" value="Unassembled WGS sequence"/>
</dbReference>
<evidence type="ECO:0000313" key="3">
    <source>
        <dbReference type="Proteomes" id="UP001293254"/>
    </source>
</evidence>
<proteinExistence type="predicted"/>
<dbReference type="AlphaFoldDB" id="A0AAE1YBS7"/>
<evidence type="ECO:0000313" key="2">
    <source>
        <dbReference type="EMBL" id="KAK4426916.1"/>
    </source>
</evidence>
<sequence length="210" mass="23897">MNGRTLNCICALRGTLSPHVLAEFKGTEGSKDTEVEPSHREGDEEPSKSKKRKRKHKNKSKKSKSCSSDKAQKKALKDTDEVEGFKMLQEIQNWWKSNREELHTPSQWVAEMVGEKCIPDWAISDQSSTLRTHVGQDSWEMFKAILCGCDQALLDRQSHTKVEEHVNRCIMQACAFSHNLSLKCFTFREDKKALVSTNTTLKSEVEALKV</sequence>
<feature type="compositionally biased region" description="Basic residues" evidence="1">
    <location>
        <begin position="49"/>
        <end position="64"/>
    </location>
</feature>
<accession>A0AAE1YBS7</accession>
<reference evidence="2" key="2">
    <citation type="journal article" date="2024" name="Plant">
        <title>Genomic evolution and insights into agronomic trait innovations of Sesamum species.</title>
        <authorList>
            <person name="Miao H."/>
            <person name="Wang L."/>
            <person name="Qu L."/>
            <person name="Liu H."/>
            <person name="Sun Y."/>
            <person name="Le M."/>
            <person name="Wang Q."/>
            <person name="Wei S."/>
            <person name="Zheng Y."/>
            <person name="Lin W."/>
            <person name="Duan Y."/>
            <person name="Cao H."/>
            <person name="Xiong S."/>
            <person name="Wang X."/>
            <person name="Wei L."/>
            <person name="Li C."/>
            <person name="Ma Q."/>
            <person name="Ju M."/>
            <person name="Zhao R."/>
            <person name="Li G."/>
            <person name="Mu C."/>
            <person name="Tian Q."/>
            <person name="Mei H."/>
            <person name="Zhang T."/>
            <person name="Gao T."/>
            <person name="Zhang H."/>
        </authorList>
    </citation>
    <scope>NUCLEOTIDE SEQUENCE</scope>
    <source>
        <strain evidence="2">3651</strain>
    </source>
</reference>
<reference evidence="2" key="1">
    <citation type="submission" date="2020-06" db="EMBL/GenBank/DDBJ databases">
        <authorList>
            <person name="Li T."/>
            <person name="Hu X."/>
            <person name="Zhang T."/>
            <person name="Song X."/>
            <person name="Zhang H."/>
            <person name="Dai N."/>
            <person name="Sheng W."/>
            <person name="Hou X."/>
            <person name="Wei L."/>
        </authorList>
    </citation>
    <scope>NUCLEOTIDE SEQUENCE</scope>
    <source>
        <strain evidence="2">3651</strain>
        <tissue evidence="2">Leaf</tissue>
    </source>
</reference>
<comment type="caution">
    <text evidence="2">The sequence shown here is derived from an EMBL/GenBank/DDBJ whole genome shotgun (WGS) entry which is preliminary data.</text>
</comment>
<gene>
    <name evidence="2" type="ORF">Salat_1460400</name>
</gene>
<dbReference type="EMBL" id="JACGWO010000005">
    <property type="protein sequence ID" value="KAK4426916.1"/>
    <property type="molecule type" value="Genomic_DNA"/>
</dbReference>
<organism evidence="2 3">
    <name type="scientific">Sesamum alatum</name>
    <dbReference type="NCBI Taxonomy" id="300844"/>
    <lineage>
        <taxon>Eukaryota</taxon>
        <taxon>Viridiplantae</taxon>
        <taxon>Streptophyta</taxon>
        <taxon>Embryophyta</taxon>
        <taxon>Tracheophyta</taxon>
        <taxon>Spermatophyta</taxon>
        <taxon>Magnoliopsida</taxon>
        <taxon>eudicotyledons</taxon>
        <taxon>Gunneridae</taxon>
        <taxon>Pentapetalae</taxon>
        <taxon>asterids</taxon>
        <taxon>lamiids</taxon>
        <taxon>Lamiales</taxon>
        <taxon>Pedaliaceae</taxon>
        <taxon>Sesamum</taxon>
    </lineage>
</organism>
<evidence type="ECO:0000256" key="1">
    <source>
        <dbReference type="SAM" id="MobiDB-lite"/>
    </source>
</evidence>
<feature type="region of interest" description="Disordered" evidence="1">
    <location>
        <begin position="24"/>
        <end position="78"/>
    </location>
</feature>
<protein>
    <submittedName>
        <fullName evidence="2">Uncharacterized protein</fullName>
    </submittedName>
</protein>
<keyword evidence="3" id="KW-1185">Reference proteome</keyword>
<name>A0AAE1YBS7_9LAMI</name>
<feature type="compositionally biased region" description="Basic and acidic residues" evidence="1">
    <location>
        <begin position="25"/>
        <end position="48"/>
    </location>
</feature>